<dbReference type="AlphaFoldDB" id="A0A5S5DQY6"/>
<comment type="function">
    <text evidence="5">Catalyzes the phosphorylation of the 3'-hydroxyl group of dephosphocoenzyme A to form coenzyme A.</text>
</comment>
<keyword evidence="3 5" id="KW-0067">ATP-binding</keyword>
<dbReference type="HAMAP" id="MF_00376">
    <property type="entry name" value="Dephospho_CoA_kinase"/>
    <property type="match status" value="1"/>
</dbReference>
<keyword evidence="2 5" id="KW-0547">Nucleotide-binding</keyword>
<comment type="similarity">
    <text evidence="1 5">Belongs to the CoaE family.</text>
</comment>
<dbReference type="UniPathway" id="UPA00241">
    <property type="reaction ID" value="UER00356"/>
</dbReference>
<feature type="binding site" evidence="5">
    <location>
        <begin position="10"/>
        <end position="15"/>
    </location>
    <ligand>
        <name>ATP</name>
        <dbReference type="ChEBI" id="CHEBI:30616"/>
    </ligand>
</feature>
<dbReference type="EC" id="2.7.1.24" evidence="5 6"/>
<keyword evidence="5" id="KW-0808">Transferase</keyword>
<dbReference type="GO" id="GO:0005737">
    <property type="term" value="C:cytoplasm"/>
    <property type="evidence" value="ECO:0007669"/>
    <property type="project" value="UniProtKB-SubCell"/>
</dbReference>
<keyword evidence="4 5" id="KW-0173">Coenzyme A biosynthesis</keyword>
<dbReference type="NCBIfam" id="TIGR00152">
    <property type="entry name" value="dephospho-CoA kinase"/>
    <property type="match status" value="1"/>
</dbReference>
<comment type="catalytic activity">
    <reaction evidence="5">
        <text>3'-dephospho-CoA + ATP = ADP + CoA + H(+)</text>
        <dbReference type="Rhea" id="RHEA:18245"/>
        <dbReference type="ChEBI" id="CHEBI:15378"/>
        <dbReference type="ChEBI" id="CHEBI:30616"/>
        <dbReference type="ChEBI" id="CHEBI:57287"/>
        <dbReference type="ChEBI" id="CHEBI:57328"/>
        <dbReference type="ChEBI" id="CHEBI:456216"/>
        <dbReference type="EC" id="2.7.1.24"/>
    </reaction>
</comment>
<dbReference type="GO" id="GO:0005524">
    <property type="term" value="F:ATP binding"/>
    <property type="evidence" value="ECO:0007669"/>
    <property type="project" value="UniProtKB-UniRule"/>
</dbReference>
<dbReference type="PANTHER" id="PTHR10695:SF46">
    <property type="entry name" value="BIFUNCTIONAL COENZYME A SYNTHASE-RELATED"/>
    <property type="match status" value="1"/>
</dbReference>
<gene>
    <name evidence="5" type="primary">coaE</name>
    <name evidence="7" type="ORF">C7447_103474</name>
</gene>
<dbReference type="InterPro" id="IPR027417">
    <property type="entry name" value="P-loop_NTPase"/>
</dbReference>
<dbReference type="Pfam" id="PF01121">
    <property type="entry name" value="CoaE"/>
    <property type="match status" value="1"/>
</dbReference>
<comment type="pathway">
    <text evidence="5">Cofactor biosynthesis; coenzyme A biosynthesis; CoA from (R)-pantothenate: step 5/5.</text>
</comment>
<evidence type="ECO:0000256" key="3">
    <source>
        <dbReference type="ARBA" id="ARBA00022840"/>
    </source>
</evidence>
<sequence length="195" mass="22270">MVVGLTGGIGSGKTTVAKMFSKFENVVVYFADDEAKKLMNTSLEIKTKLTAAFTEEVYKEGVLNRPFLANIVFKNKEKLAVLNGIVHPVVYQHLQSFIAANKKKEYILYENAILFENGSNRMCDKIITVTAPKSIKIQRVISRDTISKEEVENRMKNQWSDAKKILQSHYVIDNQLLKDTELQVLNIHNKLTKRY</sequence>
<dbReference type="Proteomes" id="UP000323136">
    <property type="component" value="Unassembled WGS sequence"/>
</dbReference>
<dbReference type="CDD" id="cd02022">
    <property type="entry name" value="DPCK"/>
    <property type="match status" value="1"/>
</dbReference>
<organism evidence="7 8">
    <name type="scientific">Tenacibaculum adriaticum</name>
    <dbReference type="NCBI Taxonomy" id="413713"/>
    <lineage>
        <taxon>Bacteria</taxon>
        <taxon>Pseudomonadati</taxon>
        <taxon>Bacteroidota</taxon>
        <taxon>Flavobacteriia</taxon>
        <taxon>Flavobacteriales</taxon>
        <taxon>Flavobacteriaceae</taxon>
        <taxon>Tenacibaculum</taxon>
    </lineage>
</organism>
<reference evidence="7 8" key="1">
    <citation type="submission" date="2019-07" db="EMBL/GenBank/DDBJ databases">
        <title>Genomic Encyclopedia of Type Strains, Phase IV (KMG-IV): sequencing the most valuable type-strain genomes for metagenomic binning, comparative biology and taxonomic classification.</title>
        <authorList>
            <person name="Goeker M."/>
        </authorList>
    </citation>
    <scope>NUCLEOTIDE SEQUENCE [LARGE SCALE GENOMIC DNA]</scope>
    <source>
        <strain evidence="7 8">DSM 18961</strain>
    </source>
</reference>
<evidence type="ECO:0000313" key="7">
    <source>
        <dbReference type="EMBL" id="TYP98301.1"/>
    </source>
</evidence>
<evidence type="ECO:0000256" key="2">
    <source>
        <dbReference type="ARBA" id="ARBA00022741"/>
    </source>
</evidence>
<accession>A0A5S5DQY6</accession>
<keyword evidence="8" id="KW-1185">Reference proteome</keyword>
<evidence type="ECO:0000256" key="6">
    <source>
        <dbReference type="NCBIfam" id="TIGR00152"/>
    </source>
</evidence>
<dbReference type="InterPro" id="IPR001977">
    <property type="entry name" value="Depp_CoAkinase"/>
</dbReference>
<evidence type="ECO:0000313" key="8">
    <source>
        <dbReference type="Proteomes" id="UP000323136"/>
    </source>
</evidence>
<dbReference type="GO" id="GO:0015937">
    <property type="term" value="P:coenzyme A biosynthetic process"/>
    <property type="evidence" value="ECO:0007669"/>
    <property type="project" value="UniProtKB-UniRule"/>
</dbReference>
<dbReference type="PROSITE" id="PS51219">
    <property type="entry name" value="DPCK"/>
    <property type="match status" value="1"/>
</dbReference>
<comment type="subcellular location">
    <subcellularLocation>
        <location evidence="5">Cytoplasm</location>
    </subcellularLocation>
</comment>
<evidence type="ECO:0000256" key="5">
    <source>
        <dbReference type="HAMAP-Rule" id="MF_00376"/>
    </source>
</evidence>
<evidence type="ECO:0000256" key="4">
    <source>
        <dbReference type="ARBA" id="ARBA00022993"/>
    </source>
</evidence>
<dbReference type="RefSeq" id="WP_148870613.1">
    <property type="nucleotide sequence ID" value="NZ_VNIA01000003.1"/>
</dbReference>
<comment type="caution">
    <text evidence="7">The sequence shown here is derived from an EMBL/GenBank/DDBJ whole genome shotgun (WGS) entry which is preliminary data.</text>
</comment>
<dbReference type="PANTHER" id="PTHR10695">
    <property type="entry name" value="DEPHOSPHO-COA KINASE-RELATED"/>
    <property type="match status" value="1"/>
</dbReference>
<dbReference type="GO" id="GO:0004140">
    <property type="term" value="F:dephospho-CoA kinase activity"/>
    <property type="evidence" value="ECO:0007669"/>
    <property type="project" value="UniProtKB-UniRule"/>
</dbReference>
<dbReference type="EMBL" id="VNIA01000003">
    <property type="protein sequence ID" value="TYP98301.1"/>
    <property type="molecule type" value="Genomic_DNA"/>
</dbReference>
<name>A0A5S5DQY6_9FLAO</name>
<keyword evidence="5 7" id="KW-0418">Kinase</keyword>
<dbReference type="Gene3D" id="3.40.50.300">
    <property type="entry name" value="P-loop containing nucleotide triphosphate hydrolases"/>
    <property type="match status" value="1"/>
</dbReference>
<protein>
    <recommendedName>
        <fullName evidence="5 6">Dephospho-CoA kinase</fullName>
        <ecNumber evidence="5 6">2.7.1.24</ecNumber>
    </recommendedName>
    <alternativeName>
        <fullName evidence="5">Dephosphocoenzyme A kinase</fullName>
    </alternativeName>
</protein>
<dbReference type="SUPFAM" id="SSF52540">
    <property type="entry name" value="P-loop containing nucleoside triphosphate hydrolases"/>
    <property type="match status" value="1"/>
</dbReference>
<dbReference type="OrthoDB" id="9812943at2"/>
<proteinExistence type="inferred from homology"/>
<evidence type="ECO:0000256" key="1">
    <source>
        <dbReference type="ARBA" id="ARBA00009018"/>
    </source>
</evidence>
<keyword evidence="5" id="KW-0963">Cytoplasm</keyword>